<dbReference type="EMBL" id="CP022163">
    <property type="protein sequence ID" value="ATB29511.1"/>
    <property type="molecule type" value="Genomic_DNA"/>
</dbReference>
<gene>
    <name evidence="1" type="ORF">MEBOL_002961</name>
</gene>
<protein>
    <submittedName>
        <fullName evidence="1">Uncharacterized protein</fullName>
    </submittedName>
</protein>
<dbReference type="Proteomes" id="UP000217289">
    <property type="component" value="Chromosome"/>
</dbReference>
<keyword evidence="2" id="KW-1185">Reference proteome</keyword>
<name>A0A250IEE4_9BACT</name>
<dbReference type="KEGG" id="mbd:MEBOL_002961"/>
<dbReference type="AlphaFoldDB" id="A0A250IEE4"/>
<proteinExistence type="predicted"/>
<organism evidence="1 2">
    <name type="scientific">Melittangium boletus DSM 14713</name>
    <dbReference type="NCBI Taxonomy" id="1294270"/>
    <lineage>
        <taxon>Bacteria</taxon>
        <taxon>Pseudomonadati</taxon>
        <taxon>Myxococcota</taxon>
        <taxon>Myxococcia</taxon>
        <taxon>Myxococcales</taxon>
        <taxon>Cystobacterineae</taxon>
        <taxon>Archangiaceae</taxon>
        <taxon>Melittangium</taxon>
    </lineage>
</organism>
<reference evidence="1 2" key="1">
    <citation type="submission" date="2017-06" db="EMBL/GenBank/DDBJ databases">
        <authorList>
            <person name="Kim H.J."/>
            <person name="Triplett B.A."/>
        </authorList>
    </citation>
    <scope>NUCLEOTIDE SEQUENCE [LARGE SCALE GENOMIC DNA]</scope>
    <source>
        <strain evidence="1 2">DSM 14713</strain>
    </source>
</reference>
<sequence>MWMKCVLSDEEIRRSTSSEVDELLVGYHLFQTAVFLGTSVRADVFGDANAAAAGDFSKSLFVVPGVDFALAWSHVFSWLDSPEKKWVYDHPDDAARLVLEKTSPGRVRIYLDWKPKDFIEVDGNELLEASIEAVDGLVLNLVQHLPNCPAEDVADSLEELETSYAEPE</sequence>
<evidence type="ECO:0000313" key="1">
    <source>
        <dbReference type="EMBL" id="ATB29511.1"/>
    </source>
</evidence>
<evidence type="ECO:0000313" key="2">
    <source>
        <dbReference type="Proteomes" id="UP000217289"/>
    </source>
</evidence>
<accession>A0A250IEE4</accession>